<dbReference type="EMBL" id="JAGGJA010000004">
    <property type="protein sequence ID" value="MCW9706809.1"/>
    <property type="molecule type" value="Genomic_DNA"/>
</dbReference>
<feature type="transmembrane region" description="Helical" evidence="1">
    <location>
        <begin position="6"/>
        <end position="29"/>
    </location>
</feature>
<comment type="caution">
    <text evidence="2">The sequence shown here is derived from an EMBL/GenBank/DDBJ whole genome shotgun (WGS) entry which is preliminary data.</text>
</comment>
<proteinExistence type="predicted"/>
<dbReference type="Proteomes" id="UP001207918">
    <property type="component" value="Unassembled WGS sequence"/>
</dbReference>
<protein>
    <submittedName>
        <fullName evidence="2">Uncharacterized protein</fullName>
    </submittedName>
</protein>
<keyword evidence="1" id="KW-0472">Membrane</keyword>
<organism evidence="2 3">
    <name type="scientific">Fodinibius salsisoli</name>
    <dbReference type="NCBI Taxonomy" id="2820877"/>
    <lineage>
        <taxon>Bacteria</taxon>
        <taxon>Pseudomonadati</taxon>
        <taxon>Balneolota</taxon>
        <taxon>Balneolia</taxon>
        <taxon>Balneolales</taxon>
        <taxon>Balneolaceae</taxon>
        <taxon>Fodinibius</taxon>
    </lineage>
</organism>
<accession>A0ABT3PNC9</accession>
<evidence type="ECO:0000313" key="3">
    <source>
        <dbReference type="Proteomes" id="UP001207918"/>
    </source>
</evidence>
<keyword evidence="1" id="KW-0812">Transmembrane</keyword>
<evidence type="ECO:0000256" key="1">
    <source>
        <dbReference type="SAM" id="Phobius"/>
    </source>
</evidence>
<keyword evidence="1" id="KW-1133">Transmembrane helix</keyword>
<evidence type="ECO:0000313" key="2">
    <source>
        <dbReference type="EMBL" id="MCW9706809.1"/>
    </source>
</evidence>
<name>A0ABT3PNC9_9BACT</name>
<reference evidence="2 3" key="1">
    <citation type="submission" date="2021-03" db="EMBL/GenBank/DDBJ databases">
        <title>Aliifodinibius sp. nov., a new bacterium isolated from saline soil.</title>
        <authorList>
            <person name="Galisteo C."/>
            <person name="De La Haba R."/>
            <person name="Sanchez-Porro C."/>
            <person name="Ventosa A."/>
        </authorList>
    </citation>
    <scope>NUCLEOTIDE SEQUENCE [LARGE SCALE GENOMIC DNA]</scope>
    <source>
        <strain evidence="2 3">1BSP15-2V2</strain>
    </source>
</reference>
<sequence length="157" mass="17606">MVDTSDFILLIAALFIFAMLQLGLNSVLLNNSKVMVRTELDYTAVALAQNMADESRRKAFDENEGISLSVPGDFSSTLGPEVGESYPDFNDFDDYHNYSRTDTTEHGVYEIQCTVDYVSTSNLKEPSAVKTPYKRLLVEVVSETKDTVAVTYIKPYY</sequence>
<keyword evidence="3" id="KW-1185">Reference proteome</keyword>
<gene>
    <name evidence="2" type="ORF">J6I44_08065</name>
</gene>
<dbReference type="RefSeq" id="WP_265765541.1">
    <property type="nucleotide sequence ID" value="NZ_JAGGJA010000004.1"/>
</dbReference>